<reference evidence="3 4" key="1">
    <citation type="submission" date="2015-07" db="EMBL/GenBank/DDBJ databases">
        <title>The genome of the fungus Escovopsis weberi, a specialized disease agent of ant agriculture.</title>
        <authorList>
            <person name="de Man T.J."/>
            <person name="Stajich J.E."/>
            <person name="Kubicek C.P."/>
            <person name="Chenthamara K."/>
            <person name="Atanasova L."/>
            <person name="Druzhinina I.S."/>
            <person name="Birnbaum S."/>
            <person name="Barribeau S.M."/>
            <person name="Teiling C."/>
            <person name="Suen G."/>
            <person name="Currie C."/>
            <person name="Gerardo N.M."/>
        </authorList>
    </citation>
    <scope>NUCLEOTIDE SEQUENCE [LARGE SCALE GENOMIC DNA]</scope>
</reference>
<feature type="domain" description="SET" evidence="2">
    <location>
        <begin position="60"/>
        <end position="200"/>
    </location>
</feature>
<proteinExistence type="predicted"/>
<keyword evidence="4" id="KW-1185">Reference proteome</keyword>
<dbReference type="SUPFAM" id="SSF82199">
    <property type="entry name" value="SET domain"/>
    <property type="match status" value="1"/>
</dbReference>
<organism evidence="3 4">
    <name type="scientific">Escovopsis weberi</name>
    <dbReference type="NCBI Taxonomy" id="150374"/>
    <lineage>
        <taxon>Eukaryota</taxon>
        <taxon>Fungi</taxon>
        <taxon>Dikarya</taxon>
        <taxon>Ascomycota</taxon>
        <taxon>Pezizomycotina</taxon>
        <taxon>Sordariomycetes</taxon>
        <taxon>Hypocreomycetidae</taxon>
        <taxon>Hypocreales</taxon>
        <taxon>Hypocreaceae</taxon>
        <taxon>Escovopsis</taxon>
    </lineage>
</organism>
<dbReference type="PROSITE" id="PS50280">
    <property type="entry name" value="SET"/>
    <property type="match status" value="1"/>
</dbReference>
<dbReference type="InterPro" id="IPR001214">
    <property type="entry name" value="SET_dom"/>
</dbReference>
<feature type="compositionally biased region" description="Pro residues" evidence="1">
    <location>
        <begin position="33"/>
        <end position="43"/>
    </location>
</feature>
<dbReference type="Proteomes" id="UP000053831">
    <property type="component" value="Unassembled WGS sequence"/>
</dbReference>
<protein>
    <recommendedName>
        <fullName evidence="2">SET domain-containing protein</fullName>
    </recommendedName>
</protein>
<feature type="region of interest" description="Disordered" evidence="1">
    <location>
        <begin position="24"/>
        <end position="52"/>
    </location>
</feature>
<accession>A0A0M8MQT0</accession>
<dbReference type="Gene3D" id="2.170.270.10">
    <property type="entry name" value="SET domain"/>
    <property type="match status" value="1"/>
</dbReference>
<evidence type="ECO:0000259" key="2">
    <source>
        <dbReference type="PROSITE" id="PS50280"/>
    </source>
</evidence>
<sequence length="216" mass="23330">MSKPKNWPPSQPYLTSPLHDALTPAQLLALRTPPSPSPSPSPSSTPTVPRALTASPSPLVRIQPIQDPSHPAHTQHGLFAARDLAPGAFVLAYLGRVHGPGTADAGSDYDLWLDREAGVAVDAARGGNEARFVNDYRGVRERPNAVFGNAFCERWGEVCVAVWVMGRGGKEKKKKKKKDGDGMKAGVGIRKGEEILVSYGKGFWDERRREGEGEQA</sequence>
<dbReference type="AlphaFoldDB" id="A0A0M8MQT0"/>
<evidence type="ECO:0000313" key="4">
    <source>
        <dbReference type="Proteomes" id="UP000053831"/>
    </source>
</evidence>
<dbReference type="EMBL" id="LGSR01000026">
    <property type="protein sequence ID" value="KOS17406.1"/>
    <property type="molecule type" value="Genomic_DNA"/>
</dbReference>
<dbReference type="OrthoDB" id="5792673at2759"/>
<name>A0A0M8MQT0_ESCWE</name>
<evidence type="ECO:0000256" key="1">
    <source>
        <dbReference type="SAM" id="MobiDB-lite"/>
    </source>
</evidence>
<comment type="caution">
    <text evidence="3">The sequence shown here is derived from an EMBL/GenBank/DDBJ whole genome shotgun (WGS) entry which is preliminary data.</text>
</comment>
<evidence type="ECO:0000313" key="3">
    <source>
        <dbReference type="EMBL" id="KOS17406.1"/>
    </source>
</evidence>
<dbReference type="InterPro" id="IPR046341">
    <property type="entry name" value="SET_dom_sf"/>
</dbReference>
<dbReference type="STRING" id="150374.A0A0M8MQT0"/>
<gene>
    <name evidence="3" type="ORF">ESCO_006488</name>
</gene>